<keyword evidence="4" id="KW-1185">Reference proteome</keyword>
<evidence type="ECO:0000313" key="4">
    <source>
        <dbReference type="Proteomes" id="UP001142317"/>
    </source>
</evidence>
<keyword evidence="2" id="KW-1133">Transmembrane helix</keyword>
<keyword evidence="2" id="KW-0472">Membrane</keyword>
<organism evidence="3 4">
    <name type="scientific">Microbacterium imperiale</name>
    <dbReference type="NCBI Taxonomy" id="33884"/>
    <lineage>
        <taxon>Bacteria</taxon>
        <taxon>Bacillati</taxon>
        <taxon>Actinomycetota</taxon>
        <taxon>Actinomycetes</taxon>
        <taxon>Micrococcales</taxon>
        <taxon>Microbacteriaceae</taxon>
        <taxon>Microbacterium</taxon>
    </lineage>
</organism>
<dbReference type="Proteomes" id="UP001142317">
    <property type="component" value="Unassembled WGS sequence"/>
</dbReference>
<evidence type="ECO:0000313" key="3">
    <source>
        <dbReference type="EMBL" id="GLJ79224.1"/>
    </source>
</evidence>
<sequence length="102" mass="11068">MEIPQPPRDPKARARNHQLMIAGLLSSSVGGLFLVLAIDDPGNLMRWLVLAGWIALAVAGNIYAWRRYYHEYPPDPWPGSPPPGSSDVGSATVTEDGRPGSF</sequence>
<keyword evidence="2" id="KW-0812">Transmembrane</keyword>
<dbReference type="AlphaFoldDB" id="A0A9W6HFQ9"/>
<protein>
    <submittedName>
        <fullName evidence="3">Uncharacterized protein</fullName>
    </submittedName>
</protein>
<reference evidence="3" key="2">
    <citation type="submission" date="2023-01" db="EMBL/GenBank/DDBJ databases">
        <authorList>
            <person name="Sun Q."/>
            <person name="Evtushenko L."/>
        </authorList>
    </citation>
    <scope>NUCLEOTIDE SEQUENCE</scope>
    <source>
        <strain evidence="3">VKM Ac-1447</strain>
    </source>
</reference>
<name>A0A9W6HFQ9_9MICO</name>
<evidence type="ECO:0000256" key="1">
    <source>
        <dbReference type="SAM" id="MobiDB-lite"/>
    </source>
</evidence>
<feature type="transmembrane region" description="Helical" evidence="2">
    <location>
        <begin position="20"/>
        <end position="38"/>
    </location>
</feature>
<accession>A0A9W6HFQ9</accession>
<reference evidence="3" key="1">
    <citation type="journal article" date="2014" name="Int. J. Syst. Evol. Microbiol.">
        <title>Complete genome sequence of Corynebacterium casei LMG S-19264T (=DSM 44701T), isolated from a smear-ripened cheese.</title>
        <authorList>
            <consortium name="US DOE Joint Genome Institute (JGI-PGF)"/>
            <person name="Walter F."/>
            <person name="Albersmeier A."/>
            <person name="Kalinowski J."/>
            <person name="Ruckert C."/>
        </authorList>
    </citation>
    <scope>NUCLEOTIDE SEQUENCE</scope>
    <source>
        <strain evidence="3">VKM Ac-1447</strain>
    </source>
</reference>
<evidence type="ECO:0000256" key="2">
    <source>
        <dbReference type="SAM" id="Phobius"/>
    </source>
</evidence>
<comment type="caution">
    <text evidence="3">The sequence shown here is derived from an EMBL/GenBank/DDBJ whole genome shotgun (WGS) entry which is preliminary data.</text>
</comment>
<dbReference type="EMBL" id="BSEO01000001">
    <property type="protein sequence ID" value="GLJ79224.1"/>
    <property type="molecule type" value="Genomic_DNA"/>
</dbReference>
<dbReference type="RefSeq" id="WP_210004454.1">
    <property type="nucleotide sequence ID" value="NZ_BSEO01000001.1"/>
</dbReference>
<feature type="transmembrane region" description="Helical" evidence="2">
    <location>
        <begin position="44"/>
        <end position="64"/>
    </location>
</feature>
<gene>
    <name evidence="3" type="ORF">GCM10017586_09060</name>
</gene>
<proteinExistence type="predicted"/>
<feature type="region of interest" description="Disordered" evidence="1">
    <location>
        <begin position="76"/>
        <end position="102"/>
    </location>
</feature>